<proteinExistence type="predicted"/>
<comment type="caution">
    <text evidence="1">The sequence shown here is derived from an EMBL/GenBank/DDBJ whole genome shotgun (WGS) entry which is preliminary data.</text>
</comment>
<gene>
    <name evidence="1" type="ORF">OXX778_LOCUS13466</name>
</gene>
<accession>A0A814CFC4</accession>
<evidence type="ECO:0000313" key="2">
    <source>
        <dbReference type="Proteomes" id="UP000663879"/>
    </source>
</evidence>
<organism evidence="1 2">
    <name type="scientific">Brachionus calyciflorus</name>
    <dbReference type="NCBI Taxonomy" id="104777"/>
    <lineage>
        <taxon>Eukaryota</taxon>
        <taxon>Metazoa</taxon>
        <taxon>Spiralia</taxon>
        <taxon>Gnathifera</taxon>
        <taxon>Rotifera</taxon>
        <taxon>Eurotatoria</taxon>
        <taxon>Monogononta</taxon>
        <taxon>Pseudotrocha</taxon>
        <taxon>Ploima</taxon>
        <taxon>Brachionidae</taxon>
        <taxon>Brachionus</taxon>
    </lineage>
</organism>
<name>A0A814CFC4_9BILA</name>
<reference evidence="1" key="1">
    <citation type="submission" date="2021-02" db="EMBL/GenBank/DDBJ databases">
        <authorList>
            <person name="Nowell W R."/>
        </authorList>
    </citation>
    <scope>NUCLEOTIDE SEQUENCE</scope>
    <source>
        <strain evidence="1">Ploen Becks lab</strain>
    </source>
</reference>
<keyword evidence="2" id="KW-1185">Reference proteome</keyword>
<protein>
    <submittedName>
        <fullName evidence="1">Uncharacterized protein</fullName>
    </submittedName>
</protein>
<dbReference type="Proteomes" id="UP000663879">
    <property type="component" value="Unassembled WGS sequence"/>
</dbReference>
<evidence type="ECO:0000313" key="1">
    <source>
        <dbReference type="EMBL" id="CAF0941773.1"/>
    </source>
</evidence>
<sequence>MNDITYIASVKIISVCDKIKQPIFLKEDILNYINLISIESGFKYEFLISPLKAKISHLMSNSSIMALKTTGRGRSKIIETRAKPYFAIELWSIHSRLMQDIPRTTNLVESWHNAFCKMLTSHPCVYDLVDWFRKEIQRTNDNLIKFRTGVRTSRNQEKLIIDKRVR</sequence>
<dbReference type="EMBL" id="CAJNOC010002593">
    <property type="protein sequence ID" value="CAF0941773.1"/>
    <property type="molecule type" value="Genomic_DNA"/>
</dbReference>
<dbReference type="AlphaFoldDB" id="A0A814CFC4"/>
<dbReference type="OrthoDB" id="6432522at2759"/>